<evidence type="ECO:0000256" key="1">
    <source>
        <dbReference type="SAM" id="MobiDB-lite"/>
    </source>
</evidence>
<dbReference type="EMBL" id="PGGS01000289">
    <property type="protein sequence ID" value="PNH05658.1"/>
    <property type="molecule type" value="Genomic_DNA"/>
</dbReference>
<protein>
    <submittedName>
        <fullName evidence="2">Uncharacterized protein</fullName>
    </submittedName>
</protein>
<evidence type="ECO:0000313" key="2">
    <source>
        <dbReference type="EMBL" id="PNH05658.1"/>
    </source>
</evidence>
<sequence>MLFLQEEVMLFLYTTAKQMPWRAGGVGGDTHTSARPGPERSRLASGMAWPTWVPIATAPGRPPPSALALASDRTWPSGFWGGSSAGSAGDAATMPMRPGNAGDVDDEAKLRGAG</sequence>
<dbReference type="AlphaFoldDB" id="A0A2J7ZZJ0"/>
<feature type="region of interest" description="Disordered" evidence="1">
    <location>
        <begin position="79"/>
        <end position="114"/>
    </location>
</feature>
<reference evidence="2 3" key="1">
    <citation type="journal article" date="2017" name="Mol. Biol. Evol.">
        <title>The 4-celled Tetrabaena socialis nuclear genome reveals the essential components for genetic control of cell number at the origin of multicellularity in the volvocine lineage.</title>
        <authorList>
            <person name="Featherston J."/>
            <person name="Arakaki Y."/>
            <person name="Hanschen E.R."/>
            <person name="Ferris P.J."/>
            <person name="Michod R.E."/>
            <person name="Olson B.J.S.C."/>
            <person name="Nozaki H."/>
            <person name="Durand P.M."/>
        </authorList>
    </citation>
    <scope>NUCLEOTIDE SEQUENCE [LARGE SCALE GENOMIC DNA]</scope>
    <source>
        <strain evidence="2 3">NIES-571</strain>
    </source>
</reference>
<name>A0A2J7ZZJ0_9CHLO</name>
<gene>
    <name evidence="2" type="ORF">TSOC_008063</name>
</gene>
<dbReference type="Proteomes" id="UP000236333">
    <property type="component" value="Unassembled WGS sequence"/>
</dbReference>
<feature type="region of interest" description="Disordered" evidence="1">
    <location>
        <begin position="22"/>
        <end position="43"/>
    </location>
</feature>
<evidence type="ECO:0000313" key="3">
    <source>
        <dbReference type="Proteomes" id="UP000236333"/>
    </source>
</evidence>
<keyword evidence="3" id="KW-1185">Reference proteome</keyword>
<organism evidence="2 3">
    <name type="scientific">Tetrabaena socialis</name>
    <dbReference type="NCBI Taxonomy" id="47790"/>
    <lineage>
        <taxon>Eukaryota</taxon>
        <taxon>Viridiplantae</taxon>
        <taxon>Chlorophyta</taxon>
        <taxon>core chlorophytes</taxon>
        <taxon>Chlorophyceae</taxon>
        <taxon>CS clade</taxon>
        <taxon>Chlamydomonadales</taxon>
        <taxon>Tetrabaenaceae</taxon>
        <taxon>Tetrabaena</taxon>
    </lineage>
</organism>
<comment type="caution">
    <text evidence="2">The sequence shown here is derived from an EMBL/GenBank/DDBJ whole genome shotgun (WGS) entry which is preliminary data.</text>
</comment>
<proteinExistence type="predicted"/>
<accession>A0A2J7ZZJ0</accession>